<evidence type="ECO:0000256" key="3">
    <source>
        <dbReference type="ARBA" id="ARBA00022741"/>
    </source>
</evidence>
<comment type="catalytic activity">
    <reaction evidence="7">
        <text>ATP + H2O = ADP + phosphate + H(+)</text>
        <dbReference type="Rhea" id="RHEA:13065"/>
        <dbReference type="ChEBI" id="CHEBI:15377"/>
        <dbReference type="ChEBI" id="CHEBI:15378"/>
        <dbReference type="ChEBI" id="CHEBI:30616"/>
        <dbReference type="ChEBI" id="CHEBI:43474"/>
        <dbReference type="ChEBI" id="CHEBI:456216"/>
        <dbReference type="EC" id="3.6.4.13"/>
    </reaction>
</comment>
<dbReference type="Proteomes" id="UP000005824">
    <property type="component" value="Unassembled WGS sequence"/>
</dbReference>
<dbReference type="PANTHER" id="PTHR18934:SF99">
    <property type="entry name" value="ATP-DEPENDENT RNA HELICASE DHX37-RELATED"/>
    <property type="match status" value="1"/>
</dbReference>
<dbReference type="EC" id="3.6.4.13" evidence="2"/>
<dbReference type="FunFam" id="3.40.50.300:FF:000578">
    <property type="entry name" value="probable ATP-dependent RNA helicase DHX35"/>
    <property type="match status" value="1"/>
</dbReference>
<dbReference type="SMART" id="SM00487">
    <property type="entry name" value="DEXDc"/>
    <property type="match status" value="1"/>
</dbReference>
<dbReference type="PROSITE" id="PS00690">
    <property type="entry name" value="DEAH_ATP_HELICASE"/>
    <property type="match status" value="1"/>
</dbReference>
<dbReference type="InterPro" id="IPR011545">
    <property type="entry name" value="DEAD/DEAH_box_helicase_dom"/>
</dbReference>
<dbReference type="GO" id="GO:0003724">
    <property type="term" value="F:RNA helicase activity"/>
    <property type="evidence" value="ECO:0007669"/>
    <property type="project" value="UniProtKB-EC"/>
</dbReference>
<comment type="caution">
    <text evidence="9">The sequence shown here is derived from an EMBL/GenBank/DDBJ whole genome shotgun (WGS) entry which is preliminary data.</text>
</comment>
<evidence type="ECO:0000313" key="10">
    <source>
        <dbReference type="Proteomes" id="UP000005824"/>
    </source>
</evidence>
<protein>
    <recommendedName>
        <fullName evidence="2">RNA helicase</fullName>
        <ecNumber evidence="2">3.6.4.13</ecNumber>
    </recommendedName>
</protein>
<dbReference type="InterPro" id="IPR002464">
    <property type="entry name" value="DNA/RNA_helicase_DEAH_CS"/>
</dbReference>
<dbReference type="GO" id="GO:0003723">
    <property type="term" value="F:RNA binding"/>
    <property type="evidence" value="ECO:0007669"/>
    <property type="project" value="TreeGrafter"/>
</dbReference>
<dbReference type="InParanoid" id="B4CU08"/>
<reference evidence="9 10" key="1">
    <citation type="journal article" date="2011" name="J. Bacteriol.">
        <title>Genome sequence of Chthoniobacter flavus Ellin428, an aerobic heterotrophic soil bacterium.</title>
        <authorList>
            <person name="Kant R."/>
            <person name="van Passel M.W."/>
            <person name="Palva A."/>
            <person name="Lucas S."/>
            <person name="Lapidus A."/>
            <person name="Glavina Del Rio T."/>
            <person name="Dalin E."/>
            <person name="Tice H."/>
            <person name="Bruce D."/>
            <person name="Goodwin L."/>
            <person name="Pitluck S."/>
            <person name="Larimer F.W."/>
            <person name="Land M.L."/>
            <person name="Hauser L."/>
            <person name="Sangwan P."/>
            <person name="de Vos W.M."/>
            <person name="Janssen P.H."/>
            <person name="Smidt H."/>
        </authorList>
    </citation>
    <scope>NUCLEOTIDE SEQUENCE [LARGE SCALE GENOMIC DNA]</scope>
    <source>
        <strain evidence="9 10">Ellin428</strain>
    </source>
</reference>
<evidence type="ECO:0000256" key="6">
    <source>
        <dbReference type="ARBA" id="ARBA00022840"/>
    </source>
</evidence>
<dbReference type="eggNOG" id="COG1643">
    <property type="taxonomic scope" value="Bacteria"/>
</dbReference>
<gene>
    <name evidence="9" type="ORF">CfE428DRAFT_0171</name>
</gene>
<dbReference type="EMBL" id="ABVL01000001">
    <property type="protein sequence ID" value="EDY22046.1"/>
    <property type="molecule type" value="Genomic_DNA"/>
</dbReference>
<dbReference type="Pfam" id="PF00270">
    <property type="entry name" value="DEAD"/>
    <property type="match status" value="1"/>
</dbReference>
<keyword evidence="3" id="KW-0547">Nucleotide-binding</keyword>
<comment type="similarity">
    <text evidence="1">Belongs to the DEAD box helicase family. DEAH subfamily.</text>
</comment>
<evidence type="ECO:0000259" key="8">
    <source>
        <dbReference type="PROSITE" id="PS51192"/>
    </source>
</evidence>
<dbReference type="SUPFAM" id="SSF52540">
    <property type="entry name" value="P-loop containing nucleoside triphosphate hydrolases"/>
    <property type="match status" value="1"/>
</dbReference>
<dbReference type="STRING" id="497964.CfE428DRAFT_0171"/>
<dbReference type="PROSITE" id="PS51192">
    <property type="entry name" value="HELICASE_ATP_BIND_1"/>
    <property type="match status" value="1"/>
</dbReference>
<dbReference type="GO" id="GO:0016787">
    <property type="term" value="F:hydrolase activity"/>
    <property type="evidence" value="ECO:0007669"/>
    <property type="project" value="UniProtKB-KW"/>
</dbReference>
<evidence type="ECO:0000256" key="2">
    <source>
        <dbReference type="ARBA" id="ARBA00012552"/>
    </source>
</evidence>
<evidence type="ECO:0000313" key="9">
    <source>
        <dbReference type="EMBL" id="EDY22046.1"/>
    </source>
</evidence>
<dbReference type="Gene3D" id="3.40.50.300">
    <property type="entry name" value="P-loop containing nucleotide triphosphate hydrolases"/>
    <property type="match status" value="1"/>
</dbReference>
<evidence type="ECO:0000256" key="4">
    <source>
        <dbReference type="ARBA" id="ARBA00022801"/>
    </source>
</evidence>
<keyword evidence="5 9" id="KW-0347">Helicase</keyword>
<keyword evidence="4" id="KW-0378">Hydrolase</keyword>
<dbReference type="AlphaFoldDB" id="B4CU08"/>
<accession>B4CU08</accession>
<dbReference type="InterPro" id="IPR027417">
    <property type="entry name" value="P-loop_NTPase"/>
</dbReference>
<proteinExistence type="inferred from homology"/>
<dbReference type="InterPro" id="IPR014001">
    <property type="entry name" value="Helicase_ATP-bd"/>
</dbReference>
<evidence type="ECO:0000256" key="1">
    <source>
        <dbReference type="ARBA" id="ARBA00008792"/>
    </source>
</evidence>
<organism evidence="9 10">
    <name type="scientific">Chthoniobacter flavus Ellin428</name>
    <dbReference type="NCBI Taxonomy" id="497964"/>
    <lineage>
        <taxon>Bacteria</taxon>
        <taxon>Pseudomonadati</taxon>
        <taxon>Verrucomicrobiota</taxon>
        <taxon>Spartobacteria</taxon>
        <taxon>Chthoniobacterales</taxon>
        <taxon>Chthoniobacteraceae</taxon>
        <taxon>Chthoniobacter</taxon>
    </lineage>
</organism>
<sequence length="239" mass="26292">MPAIHYPPELPISARREEILAALRGHQVVVVAGETGSGKTTQLPKMCLDAGLGERGRIGCTQPRRVAAMSVSRRVAEELGVAWGREVGCKMRFNDDTSRDTRVKFMTDGILLAEIQSDPMLRAYSALILDEAHERSLNIDFLLGYLQGLLRKRGDLKLIITSATIDTEAFSKAFGGAPIIEVSGRLYPVEIRYAPIESHARPGEQADELSHIEAAVRATGRCAHRNGHRRCAHLHAHRA</sequence>
<dbReference type="PANTHER" id="PTHR18934">
    <property type="entry name" value="ATP-DEPENDENT RNA HELICASE"/>
    <property type="match status" value="1"/>
</dbReference>
<evidence type="ECO:0000256" key="5">
    <source>
        <dbReference type="ARBA" id="ARBA00022806"/>
    </source>
</evidence>
<feature type="domain" description="Helicase ATP-binding" evidence="8">
    <location>
        <begin position="20"/>
        <end position="183"/>
    </location>
</feature>
<keyword evidence="6" id="KW-0067">ATP-binding</keyword>
<name>B4CU08_9BACT</name>
<keyword evidence="10" id="KW-1185">Reference proteome</keyword>
<dbReference type="RefSeq" id="WP_006977498.1">
    <property type="nucleotide sequence ID" value="NZ_ABVL01000001.1"/>
</dbReference>
<evidence type="ECO:0000256" key="7">
    <source>
        <dbReference type="ARBA" id="ARBA00047984"/>
    </source>
</evidence>
<dbReference type="GO" id="GO:0005524">
    <property type="term" value="F:ATP binding"/>
    <property type="evidence" value="ECO:0007669"/>
    <property type="project" value="UniProtKB-KW"/>
</dbReference>